<dbReference type="PANTHER" id="PTHR34137">
    <property type="entry name" value="EXODEOXYRIBONUCLEASE 7 SMALL SUBUNIT"/>
    <property type="match status" value="1"/>
</dbReference>
<evidence type="ECO:0000313" key="8">
    <source>
        <dbReference type="EMBL" id="HDR00218.1"/>
    </source>
</evidence>
<dbReference type="NCBIfam" id="NF002140">
    <property type="entry name" value="PRK00977.1-4"/>
    <property type="match status" value="1"/>
</dbReference>
<dbReference type="InterPro" id="IPR003761">
    <property type="entry name" value="Exonuc_VII_S"/>
</dbReference>
<sequence length="83" mass="9369">MMKKTDRPDAPVDFEAALAELEGIVKQLEGGKPGLDESLRLFERGVELARKCKERLDAAELRVAKLVKDRDDLFREEPAADEE</sequence>
<dbReference type="GO" id="GO:0006308">
    <property type="term" value="P:DNA catabolic process"/>
    <property type="evidence" value="ECO:0007669"/>
    <property type="project" value="UniProtKB-UniRule"/>
</dbReference>
<keyword evidence="5 6" id="KW-0269">Exonuclease</keyword>
<dbReference type="Proteomes" id="UP000885672">
    <property type="component" value="Unassembled WGS sequence"/>
</dbReference>
<name>A0A7V0T6R6_UNCW3</name>
<evidence type="ECO:0000256" key="1">
    <source>
        <dbReference type="ARBA" id="ARBA00009998"/>
    </source>
</evidence>
<proteinExistence type="inferred from homology"/>
<dbReference type="GO" id="GO:0008855">
    <property type="term" value="F:exodeoxyribonuclease VII activity"/>
    <property type="evidence" value="ECO:0007669"/>
    <property type="project" value="UniProtKB-UniRule"/>
</dbReference>
<dbReference type="PANTHER" id="PTHR34137:SF1">
    <property type="entry name" value="EXODEOXYRIBONUCLEASE 7 SMALL SUBUNIT"/>
    <property type="match status" value="1"/>
</dbReference>
<gene>
    <name evidence="6 8" type="primary">xseB</name>
    <name evidence="8" type="ORF">ENN51_08060</name>
</gene>
<dbReference type="SUPFAM" id="SSF116842">
    <property type="entry name" value="XseB-like"/>
    <property type="match status" value="1"/>
</dbReference>
<keyword evidence="4 6" id="KW-0378">Hydrolase</keyword>
<dbReference type="EC" id="3.1.11.6" evidence="6"/>
<dbReference type="InterPro" id="IPR037004">
    <property type="entry name" value="Exonuc_VII_ssu_sf"/>
</dbReference>
<dbReference type="NCBIfam" id="TIGR01280">
    <property type="entry name" value="xseB"/>
    <property type="match status" value="1"/>
</dbReference>
<comment type="similarity">
    <text evidence="1 6">Belongs to the XseB family.</text>
</comment>
<keyword evidence="7" id="KW-0175">Coiled coil</keyword>
<comment type="subunit">
    <text evidence="6">Heterooligomer composed of large and small subunits.</text>
</comment>
<evidence type="ECO:0000256" key="4">
    <source>
        <dbReference type="ARBA" id="ARBA00022801"/>
    </source>
</evidence>
<dbReference type="PIRSF" id="PIRSF006488">
    <property type="entry name" value="Exonuc_VII_S"/>
    <property type="match status" value="1"/>
</dbReference>
<comment type="subcellular location">
    <subcellularLocation>
        <location evidence="6">Cytoplasm</location>
    </subcellularLocation>
</comment>
<comment type="caution">
    <text evidence="8">The sequence shown here is derived from an EMBL/GenBank/DDBJ whole genome shotgun (WGS) entry which is preliminary data.</text>
</comment>
<dbReference type="GO" id="GO:0005829">
    <property type="term" value="C:cytosol"/>
    <property type="evidence" value="ECO:0007669"/>
    <property type="project" value="TreeGrafter"/>
</dbReference>
<dbReference type="EMBL" id="DSBX01000310">
    <property type="protein sequence ID" value="HDR00218.1"/>
    <property type="molecule type" value="Genomic_DNA"/>
</dbReference>
<evidence type="ECO:0000256" key="2">
    <source>
        <dbReference type="ARBA" id="ARBA00022490"/>
    </source>
</evidence>
<dbReference type="Pfam" id="PF02609">
    <property type="entry name" value="Exonuc_VII_S"/>
    <property type="match status" value="1"/>
</dbReference>
<comment type="catalytic activity">
    <reaction evidence="6">
        <text>Exonucleolytic cleavage in either 5'- to 3'- or 3'- to 5'-direction to yield nucleoside 5'-phosphates.</text>
        <dbReference type="EC" id="3.1.11.6"/>
    </reaction>
</comment>
<comment type="function">
    <text evidence="6">Bidirectionally degrades single-stranded DNA into large acid-insoluble oligonucleotides, which are then degraded further into small acid-soluble oligonucleotides.</text>
</comment>
<accession>A0A7V0T6R6</accession>
<dbReference type="Gene3D" id="1.10.287.1040">
    <property type="entry name" value="Exonuclease VII, small subunit"/>
    <property type="match status" value="1"/>
</dbReference>
<reference evidence="8" key="1">
    <citation type="journal article" date="2020" name="mSystems">
        <title>Genome- and Community-Level Interaction Insights into Carbon Utilization and Element Cycling Functions of Hydrothermarchaeota in Hydrothermal Sediment.</title>
        <authorList>
            <person name="Zhou Z."/>
            <person name="Liu Y."/>
            <person name="Xu W."/>
            <person name="Pan J."/>
            <person name="Luo Z.H."/>
            <person name="Li M."/>
        </authorList>
    </citation>
    <scope>NUCLEOTIDE SEQUENCE [LARGE SCALE GENOMIC DNA]</scope>
    <source>
        <strain evidence="8">SpSt-1182</strain>
    </source>
</reference>
<keyword evidence="2 6" id="KW-0963">Cytoplasm</keyword>
<evidence type="ECO:0000256" key="5">
    <source>
        <dbReference type="ARBA" id="ARBA00022839"/>
    </source>
</evidence>
<dbReference type="NCBIfam" id="NF002139">
    <property type="entry name" value="PRK00977.1-3"/>
    <property type="match status" value="1"/>
</dbReference>
<protein>
    <recommendedName>
        <fullName evidence="6">Exodeoxyribonuclease 7 small subunit</fullName>
        <ecNumber evidence="6">3.1.11.6</ecNumber>
    </recommendedName>
    <alternativeName>
        <fullName evidence="6">Exodeoxyribonuclease VII small subunit</fullName>
        <shortName evidence="6">Exonuclease VII small subunit</shortName>
    </alternativeName>
</protein>
<dbReference type="HAMAP" id="MF_00337">
    <property type="entry name" value="Exonuc_7_S"/>
    <property type="match status" value="1"/>
</dbReference>
<evidence type="ECO:0000256" key="7">
    <source>
        <dbReference type="SAM" id="Coils"/>
    </source>
</evidence>
<dbReference type="AlphaFoldDB" id="A0A7V0T6R6"/>
<feature type="coiled-coil region" evidence="7">
    <location>
        <begin position="49"/>
        <end position="76"/>
    </location>
</feature>
<keyword evidence="3 6" id="KW-0540">Nuclease</keyword>
<evidence type="ECO:0000256" key="3">
    <source>
        <dbReference type="ARBA" id="ARBA00022722"/>
    </source>
</evidence>
<evidence type="ECO:0000256" key="6">
    <source>
        <dbReference type="HAMAP-Rule" id="MF_00337"/>
    </source>
</evidence>
<dbReference type="GO" id="GO:0009318">
    <property type="term" value="C:exodeoxyribonuclease VII complex"/>
    <property type="evidence" value="ECO:0007669"/>
    <property type="project" value="UniProtKB-UniRule"/>
</dbReference>
<organism evidence="8">
    <name type="scientific">candidate division WOR-3 bacterium</name>
    <dbReference type="NCBI Taxonomy" id="2052148"/>
    <lineage>
        <taxon>Bacteria</taxon>
        <taxon>Bacteria division WOR-3</taxon>
    </lineage>
</organism>